<dbReference type="EMBL" id="FZQP02002990">
    <property type="protein sequence ID" value="VVC97021.1"/>
    <property type="molecule type" value="Genomic_DNA"/>
</dbReference>
<dbReference type="Gene3D" id="3.30.530.20">
    <property type="match status" value="1"/>
</dbReference>
<reference evidence="1 2" key="1">
    <citation type="submission" date="2017-07" db="EMBL/GenBank/DDBJ databases">
        <authorList>
            <person name="Talla V."/>
            <person name="Backstrom N."/>
        </authorList>
    </citation>
    <scope>NUCLEOTIDE SEQUENCE [LARGE SCALE GENOMIC DNA]</scope>
</reference>
<dbReference type="InterPro" id="IPR023393">
    <property type="entry name" value="START-like_dom_sf"/>
</dbReference>
<sequence>MKFKIFRRASRPRQSEEGPHSTLPDDEFYDAVETGFDKMEEERCARVCSPAEVTRDEVELPPRAIDNRLTVHPLWPEAAFEGVGGEIGWQLRNGYGPAEGDAQGSRGVRSGDVPLLLQPQIPIRRDALFWSHVRAAPQHTYAVTNHSTTDAQYPANTGACIRLFVTVCLACRSTYPENEAPTRDNITTSIAYCSTVPETFHQLRGGTMPG</sequence>
<organism evidence="1 2">
    <name type="scientific">Leptidea sinapis</name>
    <dbReference type="NCBI Taxonomy" id="189913"/>
    <lineage>
        <taxon>Eukaryota</taxon>
        <taxon>Metazoa</taxon>
        <taxon>Ecdysozoa</taxon>
        <taxon>Arthropoda</taxon>
        <taxon>Hexapoda</taxon>
        <taxon>Insecta</taxon>
        <taxon>Pterygota</taxon>
        <taxon>Neoptera</taxon>
        <taxon>Endopterygota</taxon>
        <taxon>Lepidoptera</taxon>
        <taxon>Glossata</taxon>
        <taxon>Ditrysia</taxon>
        <taxon>Papilionoidea</taxon>
        <taxon>Pieridae</taxon>
        <taxon>Dismorphiinae</taxon>
        <taxon>Leptidea</taxon>
    </lineage>
</organism>
<gene>
    <name evidence="1" type="ORF">LSINAPIS_LOCUS8397</name>
</gene>
<keyword evidence="2" id="KW-1185">Reference proteome</keyword>
<accession>A0A5E4QI89</accession>
<evidence type="ECO:0000313" key="1">
    <source>
        <dbReference type="EMBL" id="VVC97021.1"/>
    </source>
</evidence>
<evidence type="ECO:0000313" key="2">
    <source>
        <dbReference type="Proteomes" id="UP000324832"/>
    </source>
</evidence>
<dbReference type="Proteomes" id="UP000324832">
    <property type="component" value="Unassembled WGS sequence"/>
</dbReference>
<name>A0A5E4QI89_9NEOP</name>
<proteinExistence type="predicted"/>
<dbReference type="AlphaFoldDB" id="A0A5E4QI89"/>
<protein>
    <submittedName>
        <fullName evidence="1">Uncharacterized protein</fullName>
    </submittedName>
</protein>